<dbReference type="RefSeq" id="WP_271193455.1">
    <property type="nucleotide sequence ID" value="NZ_BSFN01000001.1"/>
</dbReference>
<dbReference type="InterPro" id="IPR005893">
    <property type="entry name" value="PotA-like"/>
</dbReference>
<keyword evidence="3 7" id="KW-0547">Nucleotide-binding</keyword>
<dbReference type="NCBIfam" id="TIGR01187">
    <property type="entry name" value="potA"/>
    <property type="match status" value="1"/>
</dbReference>
<evidence type="ECO:0000256" key="6">
    <source>
        <dbReference type="ARBA" id="ARBA00023136"/>
    </source>
</evidence>
<dbReference type="Gene3D" id="3.40.50.300">
    <property type="entry name" value="P-loop containing nucleotide triphosphate hydrolases"/>
    <property type="match status" value="1"/>
</dbReference>
<dbReference type="Pfam" id="PF00005">
    <property type="entry name" value="ABC_tran"/>
    <property type="match status" value="1"/>
</dbReference>
<dbReference type="SMART" id="SM00382">
    <property type="entry name" value="AAA"/>
    <property type="match status" value="1"/>
</dbReference>
<dbReference type="PROSITE" id="PS50893">
    <property type="entry name" value="ABC_TRANSPORTER_2"/>
    <property type="match status" value="1"/>
</dbReference>
<keyword evidence="2 7" id="KW-1003">Cell membrane</keyword>
<name>A0A9W6NE10_9PSED</name>
<dbReference type="PROSITE" id="PS00211">
    <property type="entry name" value="ABC_TRANSPORTER_1"/>
    <property type="match status" value="1"/>
</dbReference>
<evidence type="ECO:0000256" key="7">
    <source>
        <dbReference type="RuleBase" id="RU364083"/>
    </source>
</evidence>
<dbReference type="EC" id="7.6.2.11" evidence="7"/>
<feature type="domain" description="ABC transporter" evidence="8">
    <location>
        <begin position="8"/>
        <end position="239"/>
    </location>
</feature>
<evidence type="ECO:0000256" key="2">
    <source>
        <dbReference type="ARBA" id="ARBA00022475"/>
    </source>
</evidence>
<keyword evidence="6 7" id="KW-0472">Membrane</keyword>
<dbReference type="AlphaFoldDB" id="A0A9W6NE10"/>
<dbReference type="GO" id="GO:0016887">
    <property type="term" value="F:ATP hydrolysis activity"/>
    <property type="evidence" value="ECO:0007669"/>
    <property type="project" value="InterPro"/>
</dbReference>
<keyword evidence="10" id="KW-1185">Reference proteome</keyword>
<dbReference type="Gene3D" id="2.40.50.100">
    <property type="match status" value="1"/>
</dbReference>
<dbReference type="GO" id="GO:0015847">
    <property type="term" value="P:putrescine transport"/>
    <property type="evidence" value="ECO:0007669"/>
    <property type="project" value="UniProtKB-ARBA"/>
</dbReference>
<reference evidence="9" key="2">
    <citation type="submission" date="2023-01" db="EMBL/GenBank/DDBJ databases">
        <authorList>
            <person name="Sun Q."/>
            <person name="Evtushenko L."/>
        </authorList>
    </citation>
    <scope>NUCLEOTIDE SEQUENCE</scope>
    <source>
        <strain evidence="9">VKM B-2935</strain>
    </source>
</reference>
<dbReference type="InterPro" id="IPR008995">
    <property type="entry name" value="Mo/tungstate-bd_C_term_dom"/>
</dbReference>
<dbReference type="FunFam" id="3.40.50.300:FF:000133">
    <property type="entry name" value="Spermidine/putrescine import ATP-binding protein PotA"/>
    <property type="match status" value="1"/>
</dbReference>
<dbReference type="PANTHER" id="PTHR42781:SF4">
    <property type="entry name" value="SPERMIDINE_PUTRESCINE IMPORT ATP-BINDING PROTEIN POTA"/>
    <property type="match status" value="1"/>
</dbReference>
<dbReference type="PANTHER" id="PTHR42781">
    <property type="entry name" value="SPERMIDINE/PUTRESCINE IMPORT ATP-BINDING PROTEIN POTA"/>
    <property type="match status" value="1"/>
</dbReference>
<evidence type="ECO:0000256" key="1">
    <source>
        <dbReference type="ARBA" id="ARBA00022448"/>
    </source>
</evidence>
<dbReference type="GO" id="GO:0043190">
    <property type="term" value="C:ATP-binding cassette (ABC) transporter complex"/>
    <property type="evidence" value="ECO:0007669"/>
    <property type="project" value="InterPro"/>
</dbReference>
<sequence>MSEVKNVLVLDKVSKSYGENLLAVDNVSLSIRENEFFALLGPSGCGKTTLLRMLAGFETPSGGCIYLDGTDISPLPANKRPLNLMFQSYALFPNMTVRKNIAYGLEMEKLPAAEIRQRVDEVLATAQLGELAERKPDQLSGGQRQRVALARALVKRPRVLLLDEPLGALDKKLREKMQLELKRLQHESGITFIIVTHDQEEALVMSDRMAVLDGGKVCQCGSPAELYENPNSRFVANFIGVSNILEGVRESDNSVMVRNRALTVESAVGEIRGQAVALVIRPERLQVLSSATPLAEEQACANRVDGQIVEVAYHGLDTNLHVQTALSDKPLIVRVPSSQFEYAQFEQGASIRLGWQARHARVLTR</sequence>
<evidence type="ECO:0000256" key="5">
    <source>
        <dbReference type="ARBA" id="ARBA00022967"/>
    </source>
</evidence>
<dbReference type="EMBL" id="BSFN01000001">
    <property type="protein sequence ID" value="GLK87250.1"/>
    <property type="molecule type" value="Genomic_DNA"/>
</dbReference>
<keyword evidence="4 7" id="KW-0067">ATP-binding</keyword>
<comment type="subunit">
    <text evidence="7">The complex is composed of two ATP-binding proteins (PotA), two transmembrane proteins (PotB and PotC) and a solute-binding protein (PotD).</text>
</comment>
<proteinExistence type="inferred from homology"/>
<dbReference type="GO" id="GO:0015417">
    <property type="term" value="F:ABC-type polyamine transporter activity"/>
    <property type="evidence" value="ECO:0007669"/>
    <property type="project" value="UniProtKB-EC"/>
</dbReference>
<dbReference type="InterPro" id="IPR017871">
    <property type="entry name" value="ABC_transporter-like_CS"/>
</dbReference>
<comment type="catalytic activity">
    <reaction evidence="7">
        <text>ATP + H2O + polyamine-[polyamine-binding protein]Side 1 = ADP + phosphate + polyamineSide 2 + [polyamine-binding protein]Side 1.</text>
        <dbReference type="EC" id="7.6.2.11"/>
    </reaction>
</comment>
<evidence type="ECO:0000256" key="3">
    <source>
        <dbReference type="ARBA" id="ARBA00022741"/>
    </source>
</evidence>
<dbReference type="Proteomes" id="UP001143328">
    <property type="component" value="Unassembled WGS sequence"/>
</dbReference>
<evidence type="ECO:0000313" key="9">
    <source>
        <dbReference type="EMBL" id="GLK87250.1"/>
    </source>
</evidence>
<dbReference type="InterPro" id="IPR013611">
    <property type="entry name" value="Transp-assoc_OB_typ2"/>
</dbReference>
<evidence type="ECO:0000313" key="10">
    <source>
        <dbReference type="Proteomes" id="UP001143328"/>
    </source>
</evidence>
<protein>
    <recommendedName>
        <fullName evidence="7">Spermidine/putrescine import ATP-binding protein PotA</fullName>
        <ecNumber evidence="7">7.6.2.11</ecNumber>
    </recommendedName>
</protein>
<reference evidence="9" key="1">
    <citation type="journal article" date="2014" name="Int. J. Syst. Evol. Microbiol.">
        <title>Complete genome sequence of Corynebacterium casei LMG S-19264T (=DSM 44701T), isolated from a smear-ripened cheese.</title>
        <authorList>
            <consortium name="US DOE Joint Genome Institute (JGI-PGF)"/>
            <person name="Walter F."/>
            <person name="Albersmeier A."/>
            <person name="Kalinowski J."/>
            <person name="Ruckert C."/>
        </authorList>
    </citation>
    <scope>NUCLEOTIDE SEQUENCE</scope>
    <source>
        <strain evidence="9">VKM B-2935</strain>
    </source>
</reference>
<keyword evidence="1 7" id="KW-0813">Transport</keyword>
<dbReference type="InterPro" id="IPR003593">
    <property type="entry name" value="AAA+_ATPase"/>
</dbReference>
<comment type="caution">
    <text evidence="9">The sequence shown here is derived from an EMBL/GenBank/DDBJ whole genome shotgun (WGS) entry which is preliminary data.</text>
</comment>
<organism evidence="9 10">
    <name type="scientific">Pseudomonas turukhanskensis</name>
    <dbReference type="NCBI Taxonomy" id="1806536"/>
    <lineage>
        <taxon>Bacteria</taxon>
        <taxon>Pseudomonadati</taxon>
        <taxon>Pseudomonadota</taxon>
        <taxon>Gammaproteobacteria</taxon>
        <taxon>Pseudomonadales</taxon>
        <taxon>Pseudomonadaceae</taxon>
        <taxon>Pseudomonas</taxon>
    </lineage>
</organism>
<evidence type="ECO:0000256" key="4">
    <source>
        <dbReference type="ARBA" id="ARBA00022840"/>
    </source>
</evidence>
<dbReference type="Pfam" id="PF08402">
    <property type="entry name" value="TOBE_2"/>
    <property type="match status" value="1"/>
</dbReference>
<gene>
    <name evidence="7" type="primary">potA</name>
    <name evidence="9" type="ORF">GCM10017655_03120</name>
</gene>
<dbReference type="SUPFAM" id="SSF52540">
    <property type="entry name" value="P-loop containing nucleoside triphosphate hydrolases"/>
    <property type="match status" value="1"/>
</dbReference>
<dbReference type="GO" id="GO:0005524">
    <property type="term" value="F:ATP binding"/>
    <property type="evidence" value="ECO:0007669"/>
    <property type="project" value="UniProtKB-KW"/>
</dbReference>
<dbReference type="SUPFAM" id="SSF50331">
    <property type="entry name" value="MOP-like"/>
    <property type="match status" value="1"/>
</dbReference>
<accession>A0A9W6NE10</accession>
<evidence type="ECO:0000259" key="8">
    <source>
        <dbReference type="PROSITE" id="PS50893"/>
    </source>
</evidence>
<comment type="function">
    <text evidence="7">Part of the ABC transporter complex PotABCD involved in spermidine/putrescine import. Responsible for energy coupling to the transport system.</text>
</comment>
<keyword evidence="5 7" id="KW-1278">Translocase</keyword>
<comment type="similarity">
    <text evidence="7">Belongs to the ABC transporter superfamily. Spermidine/putrescine importer (TC 3.A.1.11.1) family.</text>
</comment>
<dbReference type="InterPro" id="IPR003439">
    <property type="entry name" value="ABC_transporter-like_ATP-bd"/>
</dbReference>
<dbReference type="InterPro" id="IPR027417">
    <property type="entry name" value="P-loop_NTPase"/>
</dbReference>
<dbReference type="InterPro" id="IPR050093">
    <property type="entry name" value="ABC_SmlMolc_Importer"/>
</dbReference>